<feature type="compositionally biased region" description="Low complexity" evidence="1">
    <location>
        <begin position="14"/>
        <end position="25"/>
    </location>
</feature>
<dbReference type="EMBL" id="BQFW01000012">
    <property type="protein sequence ID" value="GJJ76347.1"/>
    <property type="molecule type" value="Genomic_DNA"/>
</dbReference>
<dbReference type="Proteomes" id="UP000827284">
    <property type="component" value="Unassembled WGS sequence"/>
</dbReference>
<comment type="caution">
    <text evidence="2">The sequence shown here is derived from an EMBL/GenBank/DDBJ whole genome shotgun (WGS) entry which is preliminary data.</text>
</comment>
<name>A0A9P3HGT3_9FUNG</name>
<reference evidence="2" key="1">
    <citation type="submission" date="2021-11" db="EMBL/GenBank/DDBJ databases">
        <authorList>
            <person name="Herlambang A."/>
            <person name="Guo Y."/>
            <person name="Takashima Y."/>
            <person name="Nishizawa T."/>
        </authorList>
    </citation>
    <scope>NUCLEOTIDE SEQUENCE</scope>
    <source>
        <strain evidence="2">E1425</strain>
    </source>
</reference>
<evidence type="ECO:0000313" key="3">
    <source>
        <dbReference type="Proteomes" id="UP000827284"/>
    </source>
</evidence>
<sequence length="87" mass="9737">MTLRSSDSISADRSPAASTSSMESSVPDMRLEGEIPGHLKNTPEVFVATDREKWLMESTRFFPPQAWLKVSACVQQEIFTGSDNHFM</sequence>
<proteinExistence type="predicted"/>
<feature type="compositionally biased region" description="Polar residues" evidence="1">
    <location>
        <begin position="1"/>
        <end position="11"/>
    </location>
</feature>
<protein>
    <submittedName>
        <fullName evidence="2">Uncharacterized protein</fullName>
    </submittedName>
</protein>
<keyword evidence="3" id="KW-1185">Reference proteome</keyword>
<feature type="region of interest" description="Disordered" evidence="1">
    <location>
        <begin position="1"/>
        <end position="37"/>
    </location>
</feature>
<dbReference type="AlphaFoldDB" id="A0A9P3HGT3"/>
<accession>A0A9P3HGT3</accession>
<evidence type="ECO:0000313" key="2">
    <source>
        <dbReference type="EMBL" id="GJJ76347.1"/>
    </source>
</evidence>
<organism evidence="2 3">
    <name type="scientific">Entomortierella parvispora</name>
    <dbReference type="NCBI Taxonomy" id="205924"/>
    <lineage>
        <taxon>Eukaryota</taxon>
        <taxon>Fungi</taxon>
        <taxon>Fungi incertae sedis</taxon>
        <taxon>Mucoromycota</taxon>
        <taxon>Mortierellomycotina</taxon>
        <taxon>Mortierellomycetes</taxon>
        <taxon>Mortierellales</taxon>
        <taxon>Mortierellaceae</taxon>
        <taxon>Entomortierella</taxon>
    </lineage>
</organism>
<evidence type="ECO:0000256" key="1">
    <source>
        <dbReference type="SAM" id="MobiDB-lite"/>
    </source>
</evidence>
<gene>
    <name evidence="2" type="ORF">EMPS_08706</name>
</gene>
<reference evidence="2" key="2">
    <citation type="journal article" date="2022" name="Microbiol. Resour. Announc.">
        <title>Whole-Genome Sequence of Entomortierella parvispora E1425, a Mucoromycotan Fungus Associated with Burkholderiaceae-Related Endosymbiotic Bacteria.</title>
        <authorList>
            <person name="Herlambang A."/>
            <person name="Guo Y."/>
            <person name="Takashima Y."/>
            <person name="Narisawa K."/>
            <person name="Ohta H."/>
            <person name="Nishizawa T."/>
        </authorList>
    </citation>
    <scope>NUCLEOTIDE SEQUENCE</scope>
    <source>
        <strain evidence="2">E1425</strain>
    </source>
</reference>